<keyword evidence="1" id="KW-0732">Signal</keyword>
<dbReference type="EMBL" id="DTDV01000017">
    <property type="protein sequence ID" value="HGK24047.1"/>
    <property type="molecule type" value="Genomic_DNA"/>
</dbReference>
<evidence type="ECO:0000313" key="3">
    <source>
        <dbReference type="EMBL" id="HGK24047.1"/>
    </source>
</evidence>
<dbReference type="InterPro" id="IPR029050">
    <property type="entry name" value="Immunoprotect_excell_Ig-like"/>
</dbReference>
<dbReference type="Pfam" id="PF11611">
    <property type="entry name" value="DUF4352"/>
    <property type="match status" value="1"/>
</dbReference>
<gene>
    <name evidence="3" type="ORF">ENU78_06410</name>
</gene>
<accession>A0A7C3PQF3</accession>
<organism evidence="3">
    <name type="scientific">Dictyoglomus thermophilum</name>
    <dbReference type="NCBI Taxonomy" id="14"/>
    <lineage>
        <taxon>Bacteria</taxon>
        <taxon>Pseudomonadati</taxon>
        <taxon>Dictyoglomota</taxon>
        <taxon>Dictyoglomia</taxon>
        <taxon>Dictyoglomales</taxon>
        <taxon>Dictyoglomaceae</taxon>
        <taxon>Dictyoglomus</taxon>
    </lineage>
</organism>
<sequence>MKKWSIFIVLVCLILLSLSFGETVPLLIQGKEVKGENLDGLVVYIQKIQKVEELPLYSDFKYLPEGVFYVINLFLWNKTQKEILITANNFNLIDDDGKSHPVSAFGSIYYTFKDYNTFLRNYLKPGELKEGYLVFEIHPSNVPYKLNIIDIPEKGKNYYISLNP</sequence>
<evidence type="ECO:0000259" key="2">
    <source>
        <dbReference type="Pfam" id="PF11611"/>
    </source>
</evidence>
<evidence type="ECO:0000256" key="1">
    <source>
        <dbReference type="ARBA" id="ARBA00022729"/>
    </source>
</evidence>
<dbReference type="Gene3D" id="2.60.40.1240">
    <property type="match status" value="1"/>
</dbReference>
<dbReference type="AlphaFoldDB" id="A0A7C3PQF3"/>
<dbReference type="InterPro" id="IPR029051">
    <property type="entry name" value="DUF4352"/>
</dbReference>
<proteinExistence type="predicted"/>
<feature type="domain" description="DUF4352" evidence="2">
    <location>
        <begin position="64"/>
        <end position="149"/>
    </location>
</feature>
<name>A0A7C3PQF3_DICTH</name>
<reference evidence="3" key="1">
    <citation type="journal article" date="2020" name="mSystems">
        <title>Genome- and Community-Level Interaction Insights into Carbon Utilization and Element Cycling Functions of Hydrothermarchaeota in Hydrothermal Sediment.</title>
        <authorList>
            <person name="Zhou Z."/>
            <person name="Liu Y."/>
            <person name="Xu W."/>
            <person name="Pan J."/>
            <person name="Luo Z.H."/>
            <person name="Li M."/>
        </authorList>
    </citation>
    <scope>NUCLEOTIDE SEQUENCE [LARGE SCALE GENOMIC DNA]</scope>
    <source>
        <strain evidence="3">SpSt-70</strain>
    </source>
</reference>
<comment type="caution">
    <text evidence="3">The sequence shown here is derived from an EMBL/GenBank/DDBJ whole genome shotgun (WGS) entry which is preliminary data.</text>
</comment>
<dbReference type="RefSeq" id="WP_149122601.1">
    <property type="nucleotide sequence ID" value="NZ_VTFL01000002.1"/>
</dbReference>
<protein>
    <submittedName>
        <fullName evidence="3">DUF4352 domain-containing protein</fullName>
    </submittedName>
</protein>